<organism evidence="2 3">
    <name type="scientific">Succiniclasticum ruminis DSM 9236</name>
    <dbReference type="NCBI Taxonomy" id="1123323"/>
    <lineage>
        <taxon>Bacteria</taxon>
        <taxon>Bacillati</taxon>
        <taxon>Bacillota</taxon>
        <taxon>Negativicutes</taxon>
        <taxon>Acidaminococcales</taxon>
        <taxon>Acidaminococcaceae</taxon>
        <taxon>Succiniclasticum</taxon>
    </lineage>
</organism>
<dbReference type="AlphaFoldDB" id="A0A1I2A1G5"/>
<keyword evidence="1" id="KW-1133">Transmembrane helix</keyword>
<evidence type="ECO:0000256" key="1">
    <source>
        <dbReference type="SAM" id="Phobius"/>
    </source>
</evidence>
<proteinExistence type="predicted"/>
<feature type="transmembrane region" description="Helical" evidence="1">
    <location>
        <begin position="12"/>
        <end position="32"/>
    </location>
</feature>
<dbReference type="RefSeq" id="WP_093913199.1">
    <property type="nucleotide sequence ID" value="NZ_FONL01000005.1"/>
</dbReference>
<keyword evidence="3" id="KW-1185">Reference proteome</keyword>
<accession>A0A1I2A1G5</accession>
<protein>
    <submittedName>
        <fullName evidence="2">Uncharacterized protein</fullName>
    </submittedName>
</protein>
<dbReference type="STRING" id="1123323.SAMN05216245_10511"/>
<dbReference type="EMBL" id="FONL01000005">
    <property type="protein sequence ID" value="SFE37825.1"/>
    <property type="molecule type" value="Genomic_DNA"/>
</dbReference>
<evidence type="ECO:0000313" key="3">
    <source>
        <dbReference type="Proteomes" id="UP000198896"/>
    </source>
</evidence>
<name>A0A1I2A1G5_9FIRM</name>
<feature type="transmembrane region" description="Helical" evidence="1">
    <location>
        <begin position="166"/>
        <end position="184"/>
    </location>
</feature>
<keyword evidence="1" id="KW-0472">Membrane</keyword>
<reference evidence="2 3" key="1">
    <citation type="submission" date="2016-10" db="EMBL/GenBank/DDBJ databases">
        <authorList>
            <person name="de Groot N.N."/>
        </authorList>
    </citation>
    <scope>NUCLEOTIDE SEQUENCE [LARGE SCALE GENOMIC DNA]</scope>
    <source>
        <strain evidence="2 3">DSM 9236</strain>
    </source>
</reference>
<evidence type="ECO:0000313" key="2">
    <source>
        <dbReference type="EMBL" id="SFE37825.1"/>
    </source>
</evidence>
<feature type="transmembrane region" description="Helical" evidence="1">
    <location>
        <begin position="137"/>
        <end position="154"/>
    </location>
</feature>
<dbReference type="OrthoDB" id="1817795at2"/>
<dbReference type="Proteomes" id="UP000198896">
    <property type="component" value="Unassembled WGS sequence"/>
</dbReference>
<sequence length="186" mass="20482">MDKQNNIKTPGFWDCLMPGGVLLLSYMLLFYLPEEFGWKGWLIIGISAFLFCIGYYGLLKSLPEPEAPSGALARRLALVTFGVAIFLGGIYYVYSSDGSEKSIAIATLALIEGLVICGLSGSKDSRDTPQNSILRKYYLLIIAVLAAAGCWFCYREFVSEAAESRGYIEAATMLWITAGTLWVSRK</sequence>
<feature type="transmembrane region" description="Helical" evidence="1">
    <location>
        <begin position="71"/>
        <end position="91"/>
    </location>
</feature>
<feature type="transmembrane region" description="Helical" evidence="1">
    <location>
        <begin position="38"/>
        <end position="59"/>
    </location>
</feature>
<keyword evidence="1" id="KW-0812">Transmembrane</keyword>
<feature type="transmembrane region" description="Helical" evidence="1">
    <location>
        <begin position="103"/>
        <end position="121"/>
    </location>
</feature>
<gene>
    <name evidence="2" type="ORF">SAMN05216245_10511</name>
</gene>